<evidence type="ECO:0000313" key="2">
    <source>
        <dbReference type="EMBL" id="KAH6691455.1"/>
    </source>
</evidence>
<keyword evidence="3" id="KW-1185">Reference proteome</keyword>
<dbReference type="AlphaFoldDB" id="A0A9P8VGX4"/>
<gene>
    <name evidence="2" type="ORF">F5X68DRAFT_229308</name>
</gene>
<dbReference type="Proteomes" id="UP000770015">
    <property type="component" value="Unassembled WGS sequence"/>
</dbReference>
<comment type="caution">
    <text evidence="2">The sequence shown here is derived from an EMBL/GenBank/DDBJ whole genome shotgun (WGS) entry which is preliminary data.</text>
</comment>
<organism evidence="2 3">
    <name type="scientific">Plectosphaerella plurivora</name>
    <dbReference type="NCBI Taxonomy" id="936078"/>
    <lineage>
        <taxon>Eukaryota</taxon>
        <taxon>Fungi</taxon>
        <taxon>Dikarya</taxon>
        <taxon>Ascomycota</taxon>
        <taxon>Pezizomycotina</taxon>
        <taxon>Sordariomycetes</taxon>
        <taxon>Hypocreomycetidae</taxon>
        <taxon>Glomerellales</taxon>
        <taxon>Plectosphaerellaceae</taxon>
        <taxon>Plectosphaerella</taxon>
    </lineage>
</organism>
<sequence>MPDEDLRNDQGTEPGAGTGEPDPPPDTTTPDGTFPCFALRCHETFSTMKERMHHGRPQIMDLDHCAEYLHCFAPCRNKEEDTGICYYAREATTKPNELGTHLREKVPGPKRCHGVERHKHLSD</sequence>
<feature type="compositionally biased region" description="Basic and acidic residues" evidence="1">
    <location>
        <begin position="1"/>
        <end position="10"/>
    </location>
</feature>
<evidence type="ECO:0000256" key="1">
    <source>
        <dbReference type="SAM" id="MobiDB-lite"/>
    </source>
</evidence>
<proteinExistence type="predicted"/>
<feature type="compositionally biased region" description="Basic residues" evidence="1">
    <location>
        <begin position="108"/>
        <end position="123"/>
    </location>
</feature>
<reference evidence="2" key="1">
    <citation type="journal article" date="2021" name="Nat. Commun.">
        <title>Genetic determinants of endophytism in the Arabidopsis root mycobiome.</title>
        <authorList>
            <person name="Mesny F."/>
            <person name="Miyauchi S."/>
            <person name="Thiergart T."/>
            <person name="Pickel B."/>
            <person name="Atanasova L."/>
            <person name="Karlsson M."/>
            <person name="Huettel B."/>
            <person name="Barry K.W."/>
            <person name="Haridas S."/>
            <person name="Chen C."/>
            <person name="Bauer D."/>
            <person name="Andreopoulos W."/>
            <person name="Pangilinan J."/>
            <person name="LaButti K."/>
            <person name="Riley R."/>
            <person name="Lipzen A."/>
            <person name="Clum A."/>
            <person name="Drula E."/>
            <person name="Henrissat B."/>
            <person name="Kohler A."/>
            <person name="Grigoriev I.V."/>
            <person name="Martin F.M."/>
            <person name="Hacquard S."/>
        </authorList>
    </citation>
    <scope>NUCLEOTIDE SEQUENCE</scope>
    <source>
        <strain evidence="2">MPI-SDFR-AT-0117</strain>
    </source>
</reference>
<accession>A0A9P8VGX4</accession>
<feature type="region of interest" description="Disordered" evidence="1">
    <location>
        <begin position="100"/>
        <end position="123"/>
    </location>
</feature>
<evidence type="ECO:0000313" key="3">
    <source>
        <dbReference type="Proteomes" id="UP000770015"/>
    </source>
</evidence>
<protein>
    <submittedName>
        <fullName evidence="2">Uncharacterized protein</fullName>
    </submittedName>
</protein>
<dbReference type="EMBL" id="JAGSXJ010000005">
    <property type="protein sequence ID" value="KAH6691455.1"/>
    <property type="molecule type" value="Genomic_DNA"/>
</dbReference>
<feature type="region of interest" description="Disordered" evidence="1">
    <location>
        <begin position="1"/>
        <end position="33"/>
    </location>
</feature>
<name>A0A9P8VGX4_9PEZI</name>